<evidence type="ECO:0000256" key="10">
    <source>
        <dbReference type="ARBA" id="ARBA00022917"/>
    </source>
</evidence>
<dbReference type="Gene3D" id="3.40.50.620">
    <property type="entry name" value="HUPs"/>
    <property type="match status" value="1"/>
</dbReference>
<dbReference type="EMBL" id="FRDI01000006">
    <property type="protein sequence ID" value="SHN64475.1"/>
    <property type="molecule type" value="Genomic_DNA"/>
</dbReference>
<dbReference type="InterPro" id="IPR015803">
    <property type="entry name" value="Cys-tRNA-ligase"/>
</dbReference>
<dbReference type="Pfam" id="PF09190">
    <property type="entry name" value="DALR_2"/>
    <property type="match status" value="1"/>
</dbReference>
<dbReference type="InterPro" id="IPR056411">
    <property type="entry name" value="CysS_C"/>
</dbReference>
<evidence type="ECO:0000256" key="12">
    <source>
        <dbReference type="HAMAP-Rule" id="MF_00041"/>
    </source>
</evidence>
<dbReference type="InterPro" id="IPR014729">
    <property type="entry name" value="Rossmann-like_a/b/a_fold"/>
</dbReference>
<dbReference type="CDD" id="cd00672">
    <property type="entry name" value="CysRS_core"/>
    <property type="match status" value="1"/>
</dbReference>
<dbReference type="Proteomes" id="UP000186469">
    <property type="component" value="Unassembled WGS sequence"/>
</dbReference>
<feature type="short sequence motif" description="'KMSKS' region" evidence="12">
    <location>
        <begin position="265"/>
        <end position="269"/>
    </location>
</feature>
<dbReference type="InterPro" id="IPR032678">
    <property type="entry name" value="tRNA-synt_1_cat_dom"/>
</dbReference>
<comment type="catalytic activity">
    <reaction evidence="12">
        <text>tRNA(Cys) + L-cysteine + ATP = L-cysteinyl-tRNA(Cys) + AMP + diphosphate</text>
        <dbReference type="Rhea" id="RHEA:17773"/>
        <dbReference type="Rhea" id="RHEA-COMP:9661"/>
        <dbReference type="Rhea" id="RHEA-COMP:9679"/>
        <dbReference type="ChEBI" id="CHEBI:30616"/>
        <dbReference type="ChEBI" id="CHEBI:33019"/>
        <dbReference type="ChEBI" id="CHEBI:35235"/>
        <dbReference type="ChEBI" id="CHEBI:78442"/>
        <dbReference type="ChEBI" id="CHEBI:78517"/>
        <dbReference type="ChEBI" id="CHEBI:456215"/>
        <dbReference type="EC" id="6.1.1.16"/>
    </reaction>
</comment>
<dbReference type="PRINTS" id="PR00983">
    <property type="entry name" value="TRNASYNTHCYS"/>
</dbReference>
<evidence type="ECO:0000256" key="9">
    <source>
        <dbReference type="ARBA" id="ARBA00022840"/>
    </source>
</evidence>
<dbReference type="RefSeq" id="WP_072697119.1">
    <property type="nucleotide sequence ID" value="NZ_FRDI01000006.1"/>
</dbReference>
<dbReference type="STRING" id="1121455.SAMN02745728_01428"/>
<keyword evidence="4 12" id="KW-0963">Cytoplasm</keyword>
<evidence type="ECO:0000256" key="3">
    <source>
        <dbReference type="ARBA" id="ARBA00011245"/>
    </source>
</evidence>
<gene>
    <name evidence="12" type="primary">cysS</name>
    <name evidence="14" type="ORF">SAMN02745728_01428</name>
</gene>
<dbReference type="GO" id="GO:0006423">
    <property type="term" value="P:cysteinyl-tRNA aminoacylation"/>
    <property type="evidence" value="ECO:0007669"/>
    <property type="project" value="UniProtKB-UniRule"/>
</dbReference>
<feature type="binding site" evidence="12">
    <location>
        <position position="208"/>
    </location>
    <ligand>
        <name>Zn(2+)</name>
        <dbReference type="ChEBI" id="CHEBI:29105"/>
    </ligand>
</feature>
<dbReference type="InterPro" id="IPR024909">
    <property type="entry name" value="Cys-tRNA/MSH_ligase"/>
</dbReference>
<keyword evidence="8 12" id="KW-0862">Zinc</keyword>
<feature type="short sequence motif" description="'HIGH' region" evidence="12">
    <location>
        <begin position="29"/>
        <end position="39"/>
    </location>
</feature>
<evidence type="ECO:0000256" key="8">
    <source>
        <dbReference type="ARBA" id="ARBA00022833"/>
    </source>
</evidence>
<keyword evidence="11 12" id="KW-0030">Aminoacyl-tRNA synthetase</keyword>
<dbReference type="HAMAP" id="MF_00041">
    <property type="entry name" value="Cys_tRNA_synth"/>
    <property type="match status" value="1"/>
</dbReference>
<keyword evidence="10 12" id="KW-0648">Protein biosynthesis</keyword>
<protein>
    <recommendedName>
        <fullName evidence="12">Cysteine--tRNA ligase</fullName>
        <ecNumber evidence="12">6.1.1.16</ecNumber>
    </recommendedName>
    <alternativeName>
        <fullName evidence="12">Cysteinyl-tRNA synthetase</fullName>
        <shortName evidence="12">CysRS</shortName>
    </alternativeName>
</protein>
<feature type="binding site" evidence="12">
    <location>
        <position position="237"/>
    </location>
    <ligand>
        <name>Zn(2+)</name>
        <dbReference type="ChEBI" id="CHEBI:29105"/>
    </ligand>
</feature>
<accession>A0A1M7T127</accession>
<dbReference type="NCBIfam" id="TIGR00435">
    <property type="entry name" value="cysS"/>
    <property type="match status" value="1"/>
</dbReference>
<proteinExistence type="inferred from homology"/>
<evidence type="ECO:0000256" key="4">
    <source>
        <dbReference type="ARBA" id="ARBA00022490"/>
    </source>
</evidence>
<comment type="similarity">
    <text evidence="2 12">Belongs to the class-I aminoacyl-tRNA synthetase family.</text>
</comment>
<evidence type="ECO:0000313" key="14">
    <source>
        <dbReference type="EMBL" id="SHN64475.1"/>
    </source>
</evidence>
<dbReference type="Pfam" id="PF01406">
    <property type="entry name" value="tRNA-synt_1e"/>
    <property type="match status" value="1"/>
</dbReference>
<keyword evidence="15" id="KW-1185">Reference proteome</keyword>
<dbReference type="GO" id="GO:0005524">
    <property type="term" value="F:ATP binding"/>
    <property type="evidence" value="ECO:0007669"/>
    <property type="project" value="UniProtKB-UniRule"/>
</dbReference>
<dbReference type="EC" id="6.1.1.16" evidence="12"/>
<dbReference type="OrthoDB" id="9815130at2"/>
<organism evidence="14 15">
    <name type="scientific">Desulfovibrio litoralis DSM 11393</name>
    <dbReference type="NCBI Taxonomy" id="1121455"/>
    <lineage>
        <taxon>Bacteria</taxon>
        <taxon>Pseudomonadati</taxon>
        <taxon>Thermodesulfobacteriota</taxon>
        <taxon>Desulfovibrionia</taxon>
        <taxon>Desulfovibrionales</taxon>
        <taxon>Desulfovibrionaceae</taxon>
        <taxon>Desulfovibrio</taxon>
    </lineage>
</organism>
<evidence type="ECO:0000256" key="6">
    <source>
        <dbReference type="ARBA" id="ARBA00022723"/>
    </source>
</evidence>
<evidence type="ECO:0000256" key="7">
    <source>
        <dbReference type="ARBA" id="ARBA00022741"/>
    </source>
</evidence>
<comment type="subunit">
    <text evidence="3 12">Monomer.</text>
</comment>
<dbReference type="PANTHER" id="PTHR10890:SF3">
    <property type="entry name" value="CYSTEINE--TRNA LIGASE, CYTOPLASMIC"/>
    <property type="match status" value="1"/>
</dbReference>
<keyword evidence="7 12" id="KW-0547">Nucleotide-binding</keyword>
<keyword evidence="6 12" id="KW-0479">Metal-binding</keyword>
<feature type="domain" description="Cysteinyl-tRNA synthetase class Ia DALR" evidence="13">
    <location>
        <begin position="358"/>
        <end position="427"/>
    </location>
</feature>
<keyword evidence="5 12" id="KW-0436">Ligase</keyword>
<reference evidence="14 15" key="1">
    <citation type="submission" date="2016-12" db="EMBL/GenBank/DDBJ databases">
        <authorList>
            <person name="Song W.-J."/>
            <person name="Kurnit D.M."/>
        </authorList>
    </citation>
    <scope>NUCLEOTIDE SEQUENCE [LARGE SCALE GENOMIC DNA]</scope>
    <source>
        <strain evidence="14 15">DSM 11393</strain>
    </source>
</reference>
<keyword evidence="9 12" id="KW-0067">ATP-binding</keyword>
<name>A0A1M7T127_9BACT</name>
<evidence type="ECO:0000256" key="11">
    <source>
        <dbReference type="ARBA" id="ARBA00023146"/>
    </source>
</evidence>
<dbReference type="SMART" id="SM00840">
    <property type="entry name" value="DALR_2"/>
    <property type="match status" value="1"/>
</dbReference>
<dbReference type="Pfam" id="PF23493">
    <property type="entry name" value="CysS_C"/>
    <property type="match status" value="1"/>
</dbReference>
<comment type="cofactor">
    <cofactor evidence="12">
        <name>Zn(2+)</name>
        <dbReference type="ChEBI" id="CHEBI:29105"/>
    </cofactor>
    <text evidence="12">Binds 1 zinc ion per subunit.</text>
</comment>
<dbReference type="PANTHER" id="PTHR10890">
    <property type="entry name" value="CYSTEINYL-TRNA SYNTHETASE"/>
    <property type="match status" value="1"/>
</dbReference>
<evidence type="ECO:0000313" key="15">
    <source>
        <dbReference type="Proteomes" id="UP000186469"/>
    </source>
</evidence>
<feature type="binding site" evidence="12">
    <location>
        <position position="27"/>
    </location>
    <ligand>
        <name>Zn(2+)</name>
        <dbReference type="ChEBI" id="CHEBI:29105"/>
    </ligand>
</feature>
<evidence type="ECO:0000256" key="2">
    <source>
        <dbReference type="ARBA" id="ARBA00005594"/>
    </source>
</evidence>
<dbReference type="SUPFAM" id="SSF47323">
    <property type="entry name" value="Anticodon-binding domain of a subclass of class I aminoacyl-tRNA synthetases"/>
    <property type="match status" value="1"/>
</dbReference>
<evidence type="ECO:0000256" key="5">
    <source>
        <dbReference type="ARBA" id="ARBA00022598"/>
    </source>
</evidence>
<sequence length="490" mass="55996">MQIYNSMTRKKETFVPVREGKVSMYACGITAYDLCHIGHARSAIVFDVLARYLRHLKYDLTFVRNFTDVDDKIINRANELGVDSKEIAEKYMHTFHEDMDRLKVQRADIEPKATENINEMIKINEKLIADGNAYATASGDVYFRVRKFAEYGKLSGRSVDDLRSGARVQPGEEKEDPLDFALWKAAKPGEPYWDSPWGKGRPGWHIECSAMSERYLPLPLDIHGGGQDLIFPHHENEIAQTEACFGKNFCNYWVHNGFVQIDSEKMSKSLGNFKTIRDILEYCLPEVLRYFLLTRHYRSPIDFNFMAIDEAEKNVKKIYETLKAISLLLAEDAKADAKSSAVKLPESFTKELKELDDAYWAALDDDLNTAAALGHVFGIVHLSNRLLEDKKLSGTVEARALLKDIQAKFVEYSKVLGLFDEDPISFLNQLKLFRLQKKNLKVEQIEELMNKRLTARQNKDFALADSLRKELEDLGLEIRDTASGAGWDVV</sequence>
<feature type="binding site" evidence="12">
    <location>
        <position position="268"/>
    </location>
    <ligand>
        <name>ATP</name>
        <dbReference type="ChEBI" id="CHEBI:30616"/>
    </ligand>
</feature>
<dbReference type="GO" id="GO:0004817">
    <property type="term" value="F:cysteine-tRNA ligase activity"/>
    <property type="evidence" value="ECO:0007669"/>
    <property type="project" value="UniProtKB-UniRule"/>
</dbReference>
<dbReference type="InterPro" id="IPR009080">
    <property type="entry name" value="tRNAsynth_Ia_anticodon-bd"/>
</dbReference>
<dbReference type="AlphaFoldDB" id="A0A1M7T127"/>
<dbReference type="InterPro" id="IPR015273">
    <property type="entry name" value="Cys-tRNA-synt_Ia_DALR"/>
</dbReference>
<comment type="subcellular location">
    <subcellularLocation>
        <location evidence="1 12">Cytoplasm</location>
    </subcellularLocation>
</comment>
<evidence type="ECO:0000256" key="1">
    <source>
        <dbReference type="ARBA" id="ARBA00004496"/>
    </source>
</evidence>
<dbReference type="SUPFAM" id="SSF52374">
    <property type="entry name" value="Nucleotidylyl transferase"/>
    <property type="match status" value="1"/>
</dbReference>
<dbReference type="Gene3D" id="1.20.120.1910">
    <property type="entry name" value="Cysteine-tRNA ligase, C-terminal anti-codon recognition domain"/>
    <property type="match status" value="1"/>
</dbReference>
<dbReference type="FunFam" id="3.40.50.620:FF:000009">
    <property type="entry name" value="Cysteine--tRNA ligase"/>
    <property type="match status" value="1"/>
</dbReference>
<evidence type="ECO:0000259" key="13">
    <source>
        <dbReference type="SMART" id="SM00840"/>
    </source>
</evidence>
<dbReference type="GO" id="GO:0005829">
    <property type="term" value="C:cytosol"/>
    <property type="evidence" value="ECO:0007669"/>
    <property type="project" value="TreeGrafter"/>
</dbReference>
<dbReference type="GO" id="GO:0008270">
    <property type="term" value="F:zinc ion binding"/>
    <property type="evidence" value="ECO:0007669"/>
    <property type="project" value="UniProtKB-UniRule"/>
</dbReference>
<feature type="binding site" evidence="12">
    <location>
        <position position="233"/>
    </location>
    <ligand>
        <name>Zn(2+)</name>
        <dbReference type="ChEBI" id="CHEBI:29105"/>
    </ligand>
</feature>